<feature type="compositionally biased region" description="Basic and acidic residues" evidence="1">
    <location>
        <begin position="372"/>
        <end position="390"/>
    </location>
</feature>
<protein>
    <recommendedName>
        <fullName evidence="6">MATH domain-containing protein</fullName>
    </recommendedName>
</protein>
<dbReference type="Proteomes" id="UP000193467">
    <property type="component" value="Unassembled WGS sequence"/>
</dbReference>
<feature type="compositionally biased region" description="Basic and acidic residues" evidence="1">
    <location>
        <begin position="417"/>
        <end position="427"/>
    </location>
</feature>
<dbReference type="GO" id="GO:0030163">
    <property type="term" value="P:protein catabolic process"/>
    <property type="evidence" value="ECO:0007669"/>
    <property type="project" value="UniProtKB-ARBA"/>
</dbReference>
<dbReference type="PROSITE" id="PS50144">
    <property type="entry name" value="MATH"/>
    <property type="match status" value="1"/>
</dbReference>
<evidence type="ECO:0000313" key="5">
    <source>
        <dbReference type="Proteomes" id="UP000193467"/>
    </source>
</evidence>
<dbReference type="PROSITE" id="PS50097">
    <property type="entry name" value="BTB"/>
    <property type="match status" value="1"/>
</dbReference>
<dbReference type="PANTHER" id="PTHR24413">
    <property type="entry name" value="SPECKLE-TYPE POZ PROTEIN"/>
    <property type="match status" value="1"/>
</dbReference>
<evidence type="ECO:0000313" key="4">
    <source>
        <dbReference type="EMBL" id="ORY43939.1"/>
    </source>
</evidence>
<name>A0A1Y2CA77_9BASI</name>
<accession>A0A1Y2CA77</accession>
<dbReference type="SUPFAM" id="SSF54695">
    <property type="entry name" value="POZ domain"/>
    <property type="match status" value="1"/>
</dbReference>
<dbReference type="AlphaFoldDB" id="A0A1Y2CA77"/>
<feature type="compositionally biased region" description="Polar residues" evidence="1">
    <location>
        <begin position="290"/>
        <end position="315"/>
    </location>
</feature>
<dbReference type="InterPro" id="IPR008974">
    <property type="entry name" value="TRAF-like"/>
</dbReference>
<dbReference type="OrthoDB" id="6359816at2759"/>
<feature type="region of interest" description="Disordered" evidence="1">
    <location>
        <begin position="290"/>
        <end position="501"/>
    </location>
</feature>
<feature type="compositionally biased region" description="Acidic residues" evidence="1">
    <location>
        <begin position="326"/>
        <end position="371"/>
    </location>
</feature>
<proteinExistence type="predicted"/>
<dbReference type="SUPFAM" id="SSF49599">
    <property type="entry name" value="TRAF domain-like"/>
    <property type="match status" value="1"/>
</dbReference>
<dbReference type="InterPro" id="IPR000210">
    <property type="entry name" value="BTB/POZ_dom"/>
</dbReference>
<dbReference type="EMBL" id="MCGR01000127">
    <property type="protein sequence ID" value="ORY43939.1"/>
    <property type="molecule type" value="Genomic_DNA"/>
</dbReference>
<feature type="compositionally biased region" description="Low complexity" evidence="1">
    <location>
        <begin position="478"/>
        <end position="491"/>
    </location>
</feature>
<comment type="caution">
    <text evidence="4">The sequence shown here is derived from an EMBL/GenBank/DDBJ whole genome shotgun (WGS) entry which is preliminary data.</text>
</comment>
<evidence type="ECO:0000259" key="3">
    <source>
        <dbReference type="PROSITE" id="PS50144"/>
    </source>
</evidence>
<dbReference type="STRING" id="106004.A0A1Y2CA77"/>
<dbReference type="InterPro" id="IPR011333">
    <property type="entry name" value="SKP1/BTB/POZ_sf"/>
</dbReference>
<dbReference type="InParanoid" id="A0A1Y2CA77"/>
<reference evidence="4 5" key="1">
    <citation type="submission" date="2016-07" db="EMBL/GenBank/DDBJ databases">
        <title>Pervasive Adenine N6-methylation of Active Genes in Fungi.</title>
        <authorList>
            <consortium name="DOE Joint Genome Institute"/>
            <person name="Mondo S.J."/>
            <person name="Dannebaum R.O."/>
            <person name="Kuo R.C."/>
            <person name="Labutti K."/>
            <person name="Haridas S."/>
            <person name="Kuo A."/>
            <person name="Salamov A."/>
            <person name="Ahrendt S.R."/>
            <person name="Lipzen A."/>
            <person name="Sullivan W."/>
            <person name="Andreopoulos W.B."/>
            <person name="Clum A."/>
            <person name="Lindquist E."/>
            <person name="Daum C."/>
            <person name="Ramamoorthy G.K."/>
            <person name="Gryganskyi A."/>
            <person name="Culley D."/>
            <person name="Magnuson J.K."/>
            <person name="James T.Y."/>
            <person name="O'Malley M.A."/>
            <person name="Stajich J.E."/>
            <person name="Spatafora J.W."/>
            <person name="Visel A."/>
            <person name="Grigoriev I.V."/>
        </authorList>
    </citation>
    <scope>NUCLEOTIDE SEQUENCE [LARGE SCALE GENOMIC DNA]</scope>
    <source>
        <strain evidence="4 5">62-1032</strain>
    </source>
</reference>
<evidence type="ECO:0000259" key="2">
    <source>
        <dbReference type="PROSITE" id="PS50097"/>
    </source>
</evidence>
<evidence type="ECO:0008006" key="6">
    <source>
        <dbReference type="Google" id="ProtNLM"/>
    </source>
</evidence>
<feature type="domain" description="BTB" evidence="2">
    <location>
        <begin position="249"/>
        <end position="295"/>
    </location>
</feature>
<evidence type="ECO:0000256" key="1">
    <source>
        <dbReference type="SAM" id="MobiDB-lite"/>
    </source>
</evidence>
<keyword evidence="5" id="KW-1185">Reference proteome</keyword>
<feature type="domain" description="MATH" evidence="3">
    <location>
        <begin position="30"/>
        <end position="214"/>
    </location>
</feature>
<dbReference type="InterPro" id="IPR002083">
    <property type="entry name" value="MATH/TRAF_dom"/>
</dbReference>
<feature type="compositionally biased region" description="Acidic residues" evidence="1">
    <location>
        <begin position="399"/>
        <end position="416"/>
    </location>
</feature>
<dbReference type="Gene3D" id="3.30.710.10">
    <property type="entry name" value="Potassium Channel Kv1.1, Chain A"/>
    <property type="match status" value="2"/>
</dbReference>
<gene>
    <name evidence="4" type="ORF">BCR35DRAFT_311190</name>
</gene>
<sequence>MATLPPLPAHEPPPLARQDINAAEYVETRSVMLEWKVSNLKTLFEQSKGEAKSKCVKSALFDNHRWQIFLYPNSGHEQYCSLYLSCEPTSTEKERGLAERAGWAAAAAGREGLNAGLAGPAAPEAVGVVGGTAGGRAVGKDVKGPWKREGKFKFTFELRSVDRRSTFKQMEANDHAFSDSARNWGYSSFAKRSDAYYNNPSVRLADAFLIVCTIVYSPTEPSPPPLPRLLIPTDLVTAYASLFDDPDYSDIVFRIRPSNRPDKPERRLYAIRKVLAGRCEYFETMFSSGFHESSTQPYPQATTSTAGSSSLNSPRTRFADLAPSASEEESISYSDDEDDDWDEDDDTDVEGDDYYEDEPEEGEEEEGEGETTSDRVVVKGDEEGRGEETGSRASSAAVSDDDEEQEEDVEAESADEEGGRQTPDRRRSAPTSATFVDAPVAPESPIKAVTLKKATSRPTSQDEAGLRRSMTTTTMGQRAATLPSTSSAPKPKSSKPKDTRPRFEVVVTDAAYQSYRSLLHYLYTDSITFAPLSSSYHVARESAALAGTPFPYESRRAYLLANTPFPTASTTGAGGVGPCSAKAIYRLADKIGLNELKERAFDHIVKSLTVQNIPYEVFGSFSSRFEEIKRVEISFLLERWSEAKASPSMKKVFDHLRTGRFPGTFSSAAERPSTRKTVC</sequence>
<dbReference type="CDD" id="cd00121">
    <property type="entry name" value="MATH"/>
    <property type="match status" value="1"/>
</dbReference>
<dbReference type="Gene3D" id="2.60.210.10">
    <property type="entry name" value="Apoptosis, Tumor Necrosis Factor Receptor Associated Protein 2, Chain A"/>
    <property type="match status" value="1"/>
</dbReference>
<organism evidence="4 5">
    <name type="scientific">Leucosporidium creatinivorum</name>
    <dbReference type="NCBI Taxonomy" id="106004"/>
    <lineage>
        <taxon>Eukaryota</taxon>
        <taxon>Fungi</taxon>
        <taxon>Dikarya</taxon>
        <taxon>Basidiomycota</taxon>
        <taxon>Pucciniomycotina</taxon>
        <taxon>Microbotryomycetes</taxon>
        <taxon>Leucosporidiales</taxon>
        <taxon>Leucosporidium</taxon>
    </lineage>
</organism>